<dbReference type="PROSITE" id="PS50088">
    <property type="entry name" value="ANK_REPEAT"/>
    <property type="match status" value="2"/>
</dbReference>
<dbReference type="PANTHER" id="PTHR11042:SF190">
    <property type="entry name" value="MITOSIS INHIBITOR PROTEIN KINASE MIK1"/>
    <property type="match status" value="1"/>
</dbReference>
<keyword evidence="2" id="KW-0547">Nucleotide-binding</keyword>
<feature type="domain" description="Protein kinase" evidence="7">
    <location>
        <begin position="1"/>
        <end position="254"/>
    </location>
</feature>
<dbReference type="SUPFAM" id="SSF48403">
    <property type="entry name" value="Ankyrin repeat"/>
    <property type="match status" value="1"/>
</dbReference>
<keyword evidence="6" id="KW-0040">ANK repeat</keyword>
<dbReference type="Proteomes" id="UP001168146">
    <property type="component" value="Unassembled WGS sequence"/>
</dbReference>
<protein>
    <recommendedName>
        <fullName evidence="7">Protein kinase domain-containing protein</fullName>
    </recommendedName>
</protein>
<dbReference type="SUPFAM" id="SSF56112">
    <property type="entry name" value="Protein kinase-like (PK-like)"/>
    <property type="match status" value="1"/>
</dbReference>
<feature type="repeat" description="ANK" evidence="6">
    <location>
        <begin position="343"/>
        <end position="375"/>
    </location>
</feature>
<dbReference type="GO" id="GO:0110031">
    <property type="term" value="P:negative regulation of G2/MI transition of meiotic cell cycle"/>
    <property type="evidence" value="ECO:0007669"/>
    <property type="project" value="TreeGrafter"/>
</dbReference>
<evidence type="ECO:0000256" key="1">
    <source>
        <dbReference type="ARBA" id="ARBA00022679"/>
    </source>
</evidence>
<dbReference type="EMBL" id="JASUXU010000152">
    <property type="protein sequence ID" value="KAK0303332.1"/>
    <property type="molecule type" value="Genomic_DNA"/>
</dbReference>
<evidence type="ECO:0000256" key="3">
    <source>
        <dbReference type="ARBA" id="ARBA00022777"/>
    </source>
</evidence>
<dbReference type="InterPro" id="IPR050339">
    <property type="entry name" value="CC_SR_Kinase"/>
</dbReference>
<evidence type="ECO:0000256" key="2">
    <source>
        <dbReference type="ARBA" id="ARBA00022741"/>
    </source>
</evidence>
<keyword evidence="3" id="KW-0418">Kinase</keyword>
<organism evidence="8 9">
    <name type="scientific">Friedmanniomyces endolithicus</name>
    <dbReference type="NCBI Taxonomy" id="329885"/>
    <lineage>
        <taxon>Eukaryota</taxon>
        <taxon>Fungi</taxon>
        <taxon>Dikarya</taxon>
        <taxon>Ascomycota</taxon>
        <taxon>Pezizomycotina</taxon>
        <taxon>Dothideomycetes</taxon>
        <taxon>Dothideomycetidae</taxon>
        <taxon>Mycosphaerellales</taxon>
        <taxon>Teratosphaeriaceae</taxon>
        <taxon>Friedmanniomyces</taxon>
    </lineage>
</organism>
<gene>
    <name evidence="8" type="ORF">LTR82_017596</name>
</gene>
<keyword evidence="1" id="KW-0808">Transferase</keyword>
<dbReference type="Pfam" id="PF00069">
    <property type="entry name" value="Pkinase"/>
    <property type="match status" value="1"/>
</dbReference>
<evidence type="ECO:0000256" key="5">
    <source>
        <dbReference type="ARBA" id="ARBA00037982"/>
    </source>
</evidence>
<dbReference type="PANTHER" id="PTHR11042">
    <property type="entry name" value="EUKARYOTIC TRANSLATION INITIATION FACTOR 2-ALPHA KINASE EIF2-ALPHA KINASE -RELATED"/>
    <property type="match status" value="1"/>
</dbReference>
<evidence type="ECO:0000313" key="8">
    <source>
        <dbReference type="EMBL" id="KAK0303332.1"/>
    </source>
</evidence>
<dbReference type="AlphaFoldDB" id="A0AAN6F699"/>
<dbReference type="PROSITE" id="PS50297">
    <property type="entry name" value="ANK_REP_REGION"/>
    <property type="match status" value="2"/>
</dbReference>
<reference evidence="8" key="1">
    <citation type="submission" date="2021-12" db="EMBL/GenBank/DDBJ databases">
        <title>Black yeast isolated from Biological Soil Crust.</title>
        <authorList>
            <person name="Kurbessoian T."/>
        </authorList>
    </citation>
    <scope>NUCLEOTIDE SEQUENCE</scope>
    <source>
        <strain evidence="8">CCFEE 5208</strain>
    </source>
</reference>
<evidence type="ECO:0000256" key="6">
    <source>
        <dbReference type="PROSITE-ProRule" id="PRU00023"/>
    </source>
</evidence>
<evidence type="ECO:0000256" key="4">
    <source>
        <dbReference type="ARBA" id="ARBA00022840"/>
    </source>
</evidence>
<dbReference type="Gene3D" id="1.10.510.10">
    <property type="entry name" value="Transferase(Phosphotransferase) domain 1"/>
    <property type="match status" value="1"/>
</dbReference>
<dbReference type="SMART" id="SM00220">
    <property type="entry name" value="S_TKc"/>
    <property type="match status" value="1"/>
</dbReference>
<dbReference type="InterPro" id="IPR011009">
    <property type="entry name" value="Kinase-like_dom_sf"/>
</dbReference>
<dbReference type="Gene3D" id="1.25.40.20">
    <property type="entry name" value="Ankyrin repeat-containing domain"/>
    <property type="match status" value="2"/>
</dbReference>
<comment type="similarity">
    <text evidence="5">Belongs to the protein kinase superfamily. Ser/Thr protein kinase family. GCN2 subfamily.</text>
</comment>
<dbReference type="SMART" id="SM00248">
    <property type="entry name" value="ANK"/>
    <property type="match status" value="4"/>
</dbReference>
<accession>A0AAN6F699</accession>
<comment type="caution">
    <text evidence="8">The sequence shown here is derived from an EMBL/GenBank/DDBJ whole genome shotgun (WGS) entry which is preliminary data.</text>
</comment>
<dbReference type="GO" id="GO:0005524">
    <property type="term" value="F:ATP binding"/>
    <property type="evidence" value="ECO:0007669"/>
    <property type="project" value="UniProtKB-KW"/>
</dbReference>
<evidence type="ECO:0000259" key="7">
    <source>
        <dbReference type="PROSITE" id="PS50011"/>
    </source>
</evidence>
<dbReference type="GO" id="GO:0005737">
    <property type="term" value="C:cytoplasm"/>
    <property type="evidence" value="ECO:0007669"/>
    <property type="project" value="TreeGrafter"/>
</dbReference>
<dbReference type="Pfam" id="PF00023">
    <property type="entry name" value="Ank"/>
    <property type="match status" value="1"/>
</dbReference>
<name>A0AAN6F699_9PEZI</name>
<keyword evidence="4" id="KW-0067">ATP-binding</keyword>
<dbReference type="PROSITE" id="PS50011">
    <property type="entry name" value="PROTEIN_KINASE_DOM"/>
    <property type="match status" value="1"/>
</dbReference>
<dbReference type="InterPro" id="IPR002110">
    <property type="entry name" value="Ankyrin_rpt"/>
</dbReference>
<proteinExistence type="inferred from homology"/>
<dbReference type="GO" id="GO:0005634">
    <property type="term" value="C:nucleus"/>
    <property type="evidence" value="ECO:0007669"/>
    <property type="project" value="TreeGrafter"/>
</dbReference>
<feature type="repeat" description="ANK" evidence="6">
    <location>
        <begin position="310"/>
        <end position="342"/>
    </location>
</feature>
<dbReference type="InterPro" id="IPR036770">
    <property type="entry name" value="Ankyrin_rpt-contain_sf"/>
</dbReference>
<dbReference type="Pfam" id="PF12796">
    <property type="entry name" value="Ank_2"/>
    <property type="match status" value="1"/>
</dbReference>
<dbReference type="InterPro" id="IPR008271">
    <property type="entry name" value="Ser/Thr_kinase_AS"/>
</dbReference>
<dbReference type="GO" id="GO:0004713">
    <property type="term" value="F:protein tyrosine kinase activity"/>
    <property type="evidence" value="ECO:0007669"/>
    <property type="project" value="TreeGrafter"/>
</dbReference>
<dbReference type="InterPro" id="IPR000719">
    <property type="entry name" value="Prot_kinase_dom"/>
</dbReference>
<sequence length="411" mass="45299">MKAVRKAIIITNATASTKRLLAQEAKILYFARHQHVVHLIHTYFQEMDETEMKFAVIMERADGDLHHHLRPGTSPCVQWFGCLVGVVHHIHALGIRHRDIKPTNVLIKGGRILLADFGISQMGLGKTIPTTYEHRNAARTRQYCAPEVDQGSTRGRAADIFSLGAVFLEMLIALCYPDQMRGLDGILKPMKQIHSSYALHVGEVQSLASNRVQPSGWQGELLQLCLWMLKPDRCDRPTARDLSARWASVSHERLIEACRNASKAEVDDLLREGTNPNTIGAIHFASESGSLDIVRALLHACVHIDARNLAGQTALHCVARNGAEDLAVALLQCHADVDAADQNGRTALHGAAGLGHVGLVRLLLDDHADATLEDVDGCTAIDFATRRHHLAIVDLLREHSEPLTEDVAFHE</sequence>
<dbReference type="PROSITE" id="PS00108">
    <property type="entry name" value="PROTEIN_KINASE_ST"/>
    <property type="match status" value="1"/>
</dbReference>
<evidence type="ECO:0000313" key="9">
    <source>
        <dbReference type="Proteomes" id="UP001168146"/>
    </source>
</evidence>